<name>A0A9Q3I9I0_9BASI</name>
<protein>
    <recommendedName>
        <fullName evidence="5">Transmembrane protein</fullName>
    </recommendedName>
</protein>
<gene>
    <name evidence="3" type="ORF">O181_070875</name>
</gene>
<dbReference type="OrthoDB" id="61370at2759"/>
<comment type="caution">
    <text evidence="3">The sequence shown here is derived from an EMBL/GenBank/DDBJ whole genome shotgun (WGS) entry which is preliminary data.</text>
</comment>
<feature type="transmembrane region" description="Helical" evidence="2">
    <location>
        <begin position="179"/>
        <end position="196"/>
    </location>
</feature>
<evidence type="ECO:0000313" key="3">
    <source>
        <dbReference type="EMBL" id="MBW0531160.1"/>
    </source>
</evidence>
<dbReference type="Proteomes" id="UP000765509">
    <property type="component" value="Unassembled WGS sequence"/>
</dbReference>
<feature type="region of interest" description="Disordered" evidence="1">
    <location>
        <begin position="1"/>
        <end position="21"/>
    </location>
</feature>
<reference evidence="3" key="1">
    <citation type="submission" date="2021-03" db="EMBL/GenBank/DDBJ databases">
        <title>Draft genome sequence of rust myrtle Austropuccinia psidii MF-1, a brazilian biotype.</title>
        <authorList>
            <person name="Quecine M.C."/>
            <person name="Pachon D.M.R."/>
            <person name="Bonatelli M.L."/>
            <person name="Correr F.H."/>
            <person name="Franceschini L.M."/>
            <person name="Leite T.F."/>
            <person name="Margarido G.R.A."/>
            <person name="Almeida C.A."/>
            <person name="Ferrarezi J.A."/>
            <person name="Labate C.A."/>
        </authorList>
    </citation>
    <scope>NUCLEOTIDE SEQUENCE</scope>
    <source>
        <strain evidence="3">MF-1</strain>
    </source>
</reference>
<evidence type="ECO:0008006" key="5">
    <source>
        <dbReference type="Google" id="ProtNLM"/>
    </source>
</evidence>
<keyword evidence="4" id="KW-1185">Reference proteome</keyword>
<keyword evidence="2" id="KW-0472">Membrane</keyword>
<accession>A0A9Q3I9I0</accession>
<feature type="transmembrane region" description="Helical" evidence="2">
    <location>
        <begin position="248"/>
        <end position="267"/>
    </location>
</feature>
<feature type="transmembrane region" description="Helical" evidence="2">
    <location>
        <begin position="208"/>
        <end position="228"/>
    </location>
</feature>
<dbReference type="EMBL" id="AVOT02036611">
    <property type="protein sequence ID" value="MBW0531160.1"/>
    <property type="molecule type" value="Genomic_DNA"/>
</dbReference>
<dbReference type="AlphaFoldDB" id="A0A9Q3I9I0"/>
<proteinExistence type="predicted"/>
<keyword evidence="2" id="KW-1133">Transmembrane helix</keyword>
<evidence type="ECO:0000256" key="2">
    <source>
        <dbReference type="SAM" id="Phobius"/>
    </source>
</evidence>
<keyword evidence="2" id="KW-0812">Transmembrane</keyword>
<organism evidence="3 4">
    <name type="scientific">Austropuccinia psidii MF-1</name>
    <dbReference type="NCBI Taxonomy" id="1389203"/>
    <lineage>
        <taxon>Eukaryota</taxon>
        <taxon>Fungi</taxon>
        <taxon>Dikarya</taxon>
        <taxon>Basidiomycota</taxon>
        <taxon>Pucciniomycotina</taxon>
        <taxon>Pucciniomycetes</taxon>
        <taxon>Pucciniales</taxon>
        <taxon>Sphaerophragmiaceae</taxon>
        <taxon>Austropuccinia</taxon>
    </lineage>
</organism>
<sequence>MAGAPPVIGAPHQDKKPPVSQCRLTPSGRQSVLSLRPQATPNMKIIIYSIILIISIVNLFFSIYTFRTPNWIRFDSPKSSPFQLTSIFGLKEKCDKSADYSQFQCRKFPEKSKDCSIDINLFKTNQLTLQPALKLLKNRGDESLGDQDQVNQFNAHTHQTKSGFGFCEKWNTAAYTSQLSIIINLISVFCIFIVLIGNNYRKENGWKVCGGLILIHAIFQTISWSLIIKVFNEDDRFYLGSNLSLSTYISILTSILDLMCFTTLICGEFSGVFKHSNQAEEDDDYVPIN</sequence>
<evidence type="ECO:0000313" key="4">
    <source>
        <dbReference type="Proteomes" id="UP000765509"/>
    </source>
</evidence>
<feature type="transmembrane region" description="Helical" evidence="2">
    <location>
        <begin position="45"/>
        <end position="66"/>
    </location>
</feature>
<evidence type="ECO:0000256" key="1">
    <source>
        <dbReference type="SAM" id="MobiDB-lite"/>
    </source>
</evidence>